<name>A0ABX1W041_9SPHI</name>
<accession>A0ABX1W041</accession>
<evidence type="ECO:0000313" key="3">
    <source>
        <dbReference type="Proteomes" id="UP000566071"/>
    </source>
</evidence>
<keyword evidence="1" id="KW-1133">Transmembrane helix</keyword>
<keyword evidence="1" id="KW-0812">Transmembrane</keyword>
<dbReference type="Proteomes" id="UP000566071">
    <property type="component" value="Unassembled WGS sequence"/>
</dbReference>
<evidence type="ECO:0000256" key="1">
    <source>
        <dbReference type="SAM" id="Phobius"/>
    </source>
</evidence>
<organism evidence="2 3">
    <name type="scientific">Mucilaginibacter humi</name>
    <dbReference type="NCBI Taxonomy" id="2732510"/>
    <lineage>
        <taxon>Bacteria</taxon>
        <taxon>Pseudomonadati</taxon>
        <taxon>Bacteroidota</taxon>
        <taxon>Sphingobacteriia</taxon>
        <taxon>Sphingobacteriales</taxon>
        <taxon>Sphingobacteriaceae</taxon>
        <taxon>Mucilaginibacter</taxon>
    </lineage>
</organism>
<evidence type="ECO:0008006" key="4">
    <source>
        <dbReference type="Google" id="ProtNLM"/>
    </source>
</evidence>
<comment type="caution">
    <text evidence="2">The sequence shown here is derived from an EMBL/GenBank/DDBJ whole genome shotgun (WGS) entry which is preliminary data.</text>
</comment>
<sequence>MDVNVYLIGGVILILAIIILNHQKQKNKMKNFLEASGDTKPVFLMKAVEKKKKR</sequence>
<proteinExistence type="predicted"/>
<reference evidence="2 3" key="1">
    <citation type="submission" date="2020-05" db="EMBL/GenBank/DDBJ databases">
        <authorList>
            <person name="Khan S.A."/>
            <person name="Jeon C.O."/>
            <person name="Chun B.H."/>
        </authorList>
    </citation>
    <scope>NUCLEOTIDE SEQUENCE [LARGE SCALE GENOMIC DNA]</scope>
    <source>
        <strain evidence="2 3">S1162</strain>
    </source>
</reference>
<keyword evidence="1" id="KW-0472">Membrane</keyword>
<evidence type="ECO:0000313" key="2">
    <source>
        <dbReference type="EMBL" id="NNU33579.1"/>
    </source>
</evidence>
<protein>
    <recommendedName>
        <fullName evidence="4">LPXTG cell wall anchor domain-containing protein</fullName>
    </recommendedName>
</protein>
<dbReference type="RefSeq" id="WP_175269271.1">
    <property type="nucleotide sequence ID" value="NZ_JABFCR010000014.1"/>
</dbReference>
<gene>
    <name evidence="2" type="ORF">HK413_04450</name>
</gene>
<dbReference type="EMBL" id="JABFCR010000014">
    <property type="protein sequence ID" value="NNU33579.1"/>
    <property type="molecule type" value="Genomic_DNA"/>
</dbReference>
<feature type="transmembrane region" description="Helical" evidence="1">
    <location>
        <begin position="6"/>
        <end position="22"/>
    </location>
</feature>
<keyword evidence="3" id="KW-1185">Reference proteome</keyword>